<reference evidence="1" key="1">
    <citation type="submission" date="2020-08" db="EMBL/GenBank/DDBJ databases">
        <title>Multicomponent nature underlies the extraordinary mechanical properties of spider dragline silk.</title>
        <authorList>
            <person name="Kono N."/>
            <person name="Nakamura H."/>
            <person name="Mori M."/>
            <person name="Yoshida Y."/>
            <person name="Ohtoshi R."/>
            <person name="Malay A.D."/>
            <person name="Moran D.A.P."/>
            <person name="Tomita M."/>
            <person name="Numata K."/>
            <person name="Arakawa K."/>
        </authorList>
    </citation>
    <scope>NUCLEOTIDE SEQUENCE</scope>
</reference>
<evidence type="ECO:0000313" key="1">
    <source>
        <dbReference type="EMBL" id="GFY53114.1"/>
    </source>
</evidence>
<accession>A0A8X6XIL3</accession>
<protein>
    <submittedName>
        <fullName evidence="1">Uncharacterized protein</fullName>
    </submittedName>
</protein>
<sequence>MPFKLRAWLKAKLGVGGSSIPYKEFKDEPGSTSEEVKVDPMIYYNCAYCDYRSTTQKGLRCHCLTVHKIGVGTRRTLDAHPSPILDRLPPAPSPLTMGFGGSSIPYKEFKDELGSTSEEVKVEPVIYKSSGGTLYIRILKMLFGHTIQPVRDGRALIFSGCLDIPVTALKILKGTLQNCTSVAVWTTNLVTSVAAETSSRVHYSAAIQWLSYQCLPEIYQVYFIALHFNGYLDNKACYITPFLIINCTLQCWTSLSVWAISLVTLVTARTHSTVLYRSAHQWLFVL</sequence>
<name>A0A8X6XIL3_9ARAC</name>
<dbReference type="AlphaFoldDB" id="A0A8X6XIL3"/>
<dbReference type="OrthoDB" id="6440962at2759"/>
<keyword evidence="2" id="KW-1185">Reference proteome</keyword>
<dbReference type="EMBL" id="BMAV01009099">
    <property type="protein sequence ID" value="GFY53114.1"/>
    <property type="molecule type" value="Genomic_DNA"/>
</dbReference>
<organism evidence="1 2">
    <name type="scientific">Trichonephila inaurata madagascariensis</name>
    <dbReference type="NCBI Taxonomy" id="2747483"/>
    <lineage>
        <taxon>Eukaryota</taxon>
        <taxon>Metazoa</taxon>
        <taxon>Ecdysozoa</taxon>
        <taxon>Arthropoda</taxon>
        <taxon>Chelicerata</taxon>
        <taxon>Arachnida</taxon>
        <taxon>Araneae</taxon>
        <taxon>Araneomorphae</taxon>
        <taxon>Entelegynae</taxon>
        <taxon>Araneoidea</taxon>
        <taxon>Nephilidae</taxon>
        <taxon>Trichonephila</taxon>
        <taxon>Trichonephila inaurata</taxon>
    </lineage>
</organism>
<proteinExistence type="predicted"/>
<comment type="caution">
    <text evidence="1">The sequence shown here is derived from an EMBL/GenBank/DDBJ whole genome shotgun (WGS) entry which is preliminary data.</text>
</comment>
<gene>
    <name evidence="1" type="primary">NCL1_34482</name>
    <name evidence="1" type="ORF">TNIN_155871</name>
</gene>
<dbReference type="Proteomes" id="UP000886998">
    <property type="component" value="Unassembled WGS sequence"/>
</dbReference>
<evidence type="ECO:0000313" key="2">
    <source>
        <dbReference type="Proteomes" id="UP000886998"/>
    </source>
</evidence>